<dbReference type="Proteomes" id="UP001141552">
    <property type="component" value="Unassembled WGS sequence"/>
</dbReference>
<organism evidence="2 3">
    <name type="scientific">Turnera subulata</name>
    <dbReference type="NCBI Taxonomy" id="218843"/>
    <lineage>
        <taxon>Eukaryota</taxon>
        <taxon>Viridiplantae</taxon>
        <taxon>Streptophyta</taxon>
        <taxon>Embryophyta</taxon>
        <taxon>Tracheophyta</taxon>
        <taxon>Spermatophyta</taxon>
        <taxon>Magnoliopsida</taxon>
        <taxon>eudicotyledons</taxon>
        <taxon>Gunneridae</taxon>
        <taxon>Pentapetalae</taxon>
        <taxon>rosids</taxon>
        <taxon>fabids</taxon>
        <taxon>Malpighiales</taxon>
        <taxon>Passifloraceae</taxon>
        <taxon>Turnera</taxon>
    </lineage>
</organism>
<dbReference type="PANTHER" id="PTHR34657:SF4">
    <property type="entry name" value="EMBRYO SAC DEVELOPMENT ARREST 6"/>
    <property type="match status" value="1"/>
</dbReference>
<dbReference type="PANTHER" id="PTHR34657">
    <property type="entry name" value="EMBRYO SAC DEVELOPMENT ARREST 6"/>
    <property type="match status" value="1"/>
</dbReference>
<evidence type="ECO:0000313" key="2">
    <source>
        <dbReference type="EMBL" id="KAJ4834122.1"/>
    </source>
</evidence>
<reference evidence="2" key="1">
    <citation type="submission" date="2022-02" db="EMBL/GenBank/DDBJ databases">
        <authorList>
            <person name="Henning P.M."/>
            <person name="McCubbin A.G."/>
            <person name="Shore J.S."/>
        </authorList>
    </citation>
    <scope>NUCLEOTIDE SEQUENCE</scope>
    <source>
        <strain evidence="2">F60SS</strain>
        <tissue evidence="2">Leaves</tissue>
    </source>
</reference>
<protein>
    <recommendedName>
        <fullName evidence="4">Embryo sac development arrest 6</fullName>
    </recommendedName>
</protein>
<evidence type="ECO:0000313" key="3">
    <source>
        <dbReference type="Proteomes" id="UP001141552"/>
    </source>
</evidence>
<name>A0A9Q0JAI3_9ROSI</name>
<accession>A0A9Q0JAI3</accession>
<dbReference type="EMBL" id="JAKUCV010004776">
    <property type="protein sequence ID" value="KAJ4834122.1"/>
    <property type="molecule type" value="Genomic_DNA"/>
</dbReference>
<evidence type="ECO:0000256" key="1">
    <source>
        <dbReference type="SAM" id="MobiDB-lite"/>
    </source>
</evidence>
<reference evidence="2" key="2">
    <citation type="journal article" date="2023" name="Plants (Basel)">
        <title>Annotation of the Turnera subulata (Passifloraceae) Draft Genome Reveals the S-Locus Evolved after the Divergence of Turneroideae from Passifloroideae in a Stepwise Manner.</title>
        <authorList>
            <person name="Henning P.M."/>
            <person name="Roalson E.H."/>
            <person name="Mir W."/>
            <person name="McCubbin A.G."/>
            <person name="Shore J.S."/>
        </authorList>
    </citation>
    <scope>NUCLEOTIDE SEQUENCE</scope>
    <source>
        <strain evidence="2">F60SS</strain>
    </source>
</reference>
<feature type="region of interest" description="Disordered" evidence="1">
    <location>
        <begin position="1"/>
        <end position="53"/>
    </location>
</feature>
<comment type="caution">
    <text evidence="2">The sequence shown here is derived from an EMBL/GenBank/DDBJ whole genome shotgun (WGS) entry which is preliminary data.</text>
</comment>
<keyword evidence="3" id="KW-1185">Reference proteome</keyword>
<dbReference type="OrthoDB" id="687843at2759"/>
<evidence type="ECO:0008006" key="4">
    <source>
        <dbReference type="Google" id="ProtNLM"/>
    </source>
</evidence>
<sequence>MSYHPHRILPPGASRKRKETESFYSTKPSSAPTTAHYYYPPAPRAENKSAASAPSNRLLAGYMAYEFLTRGTLFGERFDPARVKAVPVSELKRGKLVGEEAELGGGGGGGGGGSSSSSCNKAVKGYAEVAGILKADGVHIPGIVNPTELARWLQR</sequence>
<gene>
    <name evidence="2" type="ORF">Tsubulata_012604</name>
</gene>
<dbReference type="AlphaFoldDB" id="A0A9Q0JAI3"/>
<proteinExistence type="predicted"/>